<name>A0A6B0GIN3_9EURY</name>
<dbReference type="EMBL" id="WSZK01000015">
    <property type="protein sequence ID" value="MWG34614.1"/>
    <property type="molecule type" value="Genomic_DNA"/>
</dbReference>
<accession>A0A6B0GIN3</accession>
<keyword evidence="2" id="KW-1185">Reference proteome</keyword>
<proteinExistence type="predicted"/>
<protein>
    <submittedName>
        <fullName evidence="1">Uncharacterized protein</fullName>
    </submittedName>
</protein>
<dbReference type="RefSeq" id="WP_158204273.1">
    <property type="nucleotide sequence ID" value="NZ_WSZK01000015.1"/>
</dbReference>
<comment type="caution">
    <text evidence="1">The sequence shown here is derived from an EMBL/GenBank/DDBJ whole genome shotgun (WGS) entry which is preliminary data.</text>
</comment>
<dbReference type="AlphaFoldDB" id="A0A6B0GIN3"/>
<dbReference type="OrthoDB" id="340435at2157"/>
<reference evidence="1 2" key="1">
    <citation type="submission" date="2019-12" db="EMBL/GenBank/DDBJ databases">
        <title>Halocatena pleomorpha gen. nov. sp. nov., an extremely halophilic archaeon of family Halobacteriaceae isolated from saltpan soil.</title>
        <authorList>
            <person name="Pal Y."/>
            <person name="Verma A."/>
            <person name="Krishnamurthi S."/>
            <person name="Kumar P."/>
        </authorList>
    </citation>
    <scope>NUCLEOTIDE SEQUENCE [LARGE SCALE GENOMIC DNA]</scope>
    <source>
        <strain evidence="1 2">JCM 16495</strain>
    </source>
</reference>
<organism evidence="1 2">
    <name type="scientific">Halomarina oriensis</name>
    <dbReference type="NCBI Taxonomy" id="671145"/>
    <lineage>
        <taxon>Archaea</taxon>
        <taxon>Methanobacteriati</taxon>
        <taxon>Methanobacteriota</taxon>
        <taxon>Stenosarchaea group</taxon>
        <taxon>Halobacteria</taxon>
        <taxon>Halobacteriales</taxon>
        <taxon>Natronomonadaceae</taxon>
        <taxon>Halomarina</taxon>
    </lineage>
</organism>
<evidence type="ECO:0000313" key="2">
    <source>
        <dbReference type="Proteomes" id="UP000451471"/>
    </source>
</evidence>
<sequence length="115" mass="12765">MRYGTSVREGTVYVATPDGDLPIGPYDAVVKSVGGPSWTISYSPWVRERYPNLDTDDEGITLNVRDFVESLTHDEGFVDALAACPDRQVNPEDPLSPRLGLFVGRLLQRLERGLE</sequence>
<evidence type="ECO:0000313" key="1">
    <source>
        <dbReference type="EMBL" id="MWG34614.1"/>
    </source>
</evidence>
<dbReference type="Proteomes" id="UP000451471">
    <property type="component" value="Unassembled WGS sequence"/>
</dbReference>
<gene>
    <name evidence="1" type="ORF">GQS65_08950</name>
</gene>